<sequence>MDFIKAKDHACGGFVRSARLDFPEIKSKVEWVSRKKWLSRRLPVAFCCKLDFEIHCIPPMHRHTPHIICRDNYCEDAAKENGVKIGTDAGASTLSKAILLSPKDHAYGGFVRSASLDFPEIKSKAAVHGAFRVLEPPQTWLEVAQWLWWLQLALKVWNNQDKLIEPEKAKLPNFGQPWFDGLQASNNQTNFKNGFRESKTCESVRMEDLRYFACKWAMVARLVLARGKKMPWIPLGWEVSREEVWVSIDHAFEARGSNECPIVDVHAKTI</sequence>
<gene>
    <name evidence="1" type="ORF">CRG98_034389</name>
</gene>
<accession>A0A2I0IMH3</accession>
<dbReference type="Proteomes" id="UP000233551">
    <property type="component" value="Unassembled WGS sequence"/>
</dbReference>
<keyword evidence="2" id="KW-1185">Reference proteome</keyword>
<organism evidence="1 2">
    <name type="scientific">Punica granatum</name>
    <name type="common">Pomegranate</name>
    <dbReference type="NCBI Taxonomy" id="22663"/>
    <lineage>
        <taxon>Eukaryota</taxon>
        <taxon>Viridiplantae</taxon>
        <taxon>Streptophyta</taxon>
        <taxon>Embryophyta</taxon>
        <taxon>Tracheophyta</taxon>
        <taxon>Spermatophyta</taxon>
        <taxon>Magnoliopsida</taxon>
        <taxon>eudicotyledons</taxon>
        <taxon>Gunneridae</taxon>
        <taxon>Pentapetalae</taxon>
        <taxon>rosids</taxon>
        <taxon>malvids</taxon>
        <taxon>Myrtales</taxon>
        <taxon>Lythraceae</taxon>
        <taxon>Punica</taxon>
    </lineage>
</organism>
<reference evidence="1 2" key="1">
    <citation type="submission" date="2017-11" db="EMBL/GenBank/DDBJ databases">
        <title>De-novo sequencing of pomegranate (Punica granatum L.) genome.</title>
        <authorList>
            <person name="Akparov Z."/>
            <person name="Amiraslanov A."/>
            <person name="Hajiyeva S."/>
            <person name="Abbasov M."/>
            <person name="Kaur K."/>
            <person name="Hamwieh A."/>
            <person name="Solovyev V."/>
            <person name="Salamov A."/>
            <person name="Braich B."/>
            <person name="Kosarev P."/>
            <person name="Mahmoud A."/>
            <person name="Hajiyev E."/>
            <person name="Babayeva S."/>
            <person name="Izzatullayeva V."/>
            <person name="Mammadov A."/>
            <person name="Mammadov A."/>
            <person name="Sharifova S."/>
            <person name="Ojaghi J."/>
            <person name="Eynullazada K."/>
            <person name="Bayramov B."/>
            <person name="Abdulazimova A."/>
            <person name="Shahmuradov I."/>
        </authorList>
    </citation>
    <scope>NUCLEOTIDE SEQUENCE [LARGE SCALE GENOMIC DNA]</scope>
    <source>
        <strain evidence="2">cv. AG2017</strain>
        <tissue evidence="1">Leaf</tissue>
    </source>
</reference>
<dbReference type="EMBL" id="PGOL01002757">
    <property type="protein sequence ID" value="PKI45211.1"/>
    <property type="molecule type" value="Genomic_DNA"/>
</dbReference>
<dbReference type="AlphaFoldDB" id="A0A2I0IMH3"/>
<evidence type="ECO:0000313" key="2">
    <source>
        <dbReference type="Proteomes" id="UP000233551"/>
    </source>
</evidence>
<comment type="caution">
    <text evidence="1">The sequence shown here is derived from an EMBL/GenBank/DDBJ whole genome shotgun (WGS) entry which is preliminary data.</text>
</comment>
<proteinExistence type="predicted"/>
<protein>
    <submittedName>
        <fullName evidence="1">Uncharacterized protein</fullName>
    </submittedName>
</protein>
<name>A0A2I0IMH3_PUNGR</name>
<evidence type="ECO:0000313" key="1">
    <source>
        <dbReference type="EMBL" id="PKI45211.1"/>
    </source>
</evidence>